<proteinExistence type="predicted"/>
<dbReference type="eggNOG" id="ENOG5033WEB">
    <property type="taxonomic scope" value="Bacteria"/>
</dbReference>
<organism evidence="1 2">
    <name type="scientific">Parasynechococcus marenigrum (strain WH8102)</name>
    <dbReference type="NCBI Taxonomy" id="84588"/>
    <lineage>
        <taxon>Bacteria</taxon>
        <taxon>Bacillati</taxon>
        <taxon>Cyanobacteriota</taxon>
        <taxon>Cyanophyceae</taxon>
        <taxon>Synechococcales</taxon>
        <taxon>Prochlorococcaceae</taxon>
        <taxon>Parasynechococcus</taxon>
        <taxon>Parasynechococcus marenigrum</taxon>
    </lineage>
</organism>
<dbReference type="AlphaFoldDB" id="Q7U9T3"/>
<dbReference type="RefSeq" id="WP_011127046.1">
    <property type="nucleotide sequence ID" value="NC_005070.1"/>
</dbReference>
<name>Q7U9T3_PARMW</name>
<dbReference type="Proteomes" id="UP000001422">
    <property type="component" value="Chromosome"/>
</dbReference>
<protein>
    <submittedName>
        <fullName evidence="1">Uncharacterized protein</fullName>
    </submittedName>
</protein>
<evidence type="ECO:0000313" key="1">
    <source>
        <dbReference type="EMBL" id="CAE06685.1"/>
    </source>
</evidence>
<keyword evidence="2" id="KW-1185">Reference proteome</keyword>
<dbReference type="STRING" id="84588.SYNW0170"/>
<dbReference type="EMBL" id="BX569689">
    <property type="protein sequence ID" value="CAE06685.1"/>
    <property type="molecule type" value="Genomic_DNA"/>
</dbReference>
<evidence type="ECO:0000313" key="2">
    <source>
        <dbReference type="Proteomes" id="UP000001422"/>
    </source>
</evidence>
<gene>
    <name evidence="1" type="ordered locus">SYNW0170</name>
</gene>
<reference evidence="1 2" key="1">
    <citation type="journal article" date="2003" name="Nature">
        <title>The genome of a motile marine Synechococcus.</title>
        <authorList>
            <person name="Palenik B."/>
            <person name="Brahamsha B."/>
            <person name="Larimer F."/>
            <person name="Land M."/>
            <person name="Hauser L."/>
            <person name="Chain P."/>
            <person name="Lamerdin J."/>
            <person name="Regala W."/>
            <person name="Allen E.A."/>
            <person name="McCarren J."/>
            <person name="Paulsen I."/>
            <person name="Dufresne A."/>
            <person name="Partensky F."/>
            <person name="Webb E."/>
            <person name="Waterbury J."/>
        </authorList>
    </citation>
    <scope>NUCLEOTIDE SEQUENCE [LARGE SCALE GENOMIC DNA]</scope>
    <source>
        <strain evidence="1 2">WH8102</strain>
    </source>
</reference>
<sequence length="147" mass="16554">MNAGESVRSVDQAQALASVITLVRQRFPAAKANLKPWRDDPQTRQWSEQDSLDLSFHFPGWSPRLQCRSLLIQLRFCAESAEAQPSLLGVLMRGMTYDGERWRLATVGEWLPEGPHLPQPDQVIQLQMICRDLFELFSGSTAADEAA</sequence>
<dbReference type="KEGG" id="syw:SYNW0170"/>
<accession>Q7U9T3</accession>
<dbReference type="HOGENOM" id="CLU_1755218_0_0_3"/>